<accession>A0ABX7Y7N6</accession>
<keyword evidence="2" id="KW-1277">Toxin-antitoxin system</keyword>
<dbReference type="Gene3D" id="3.40.50.1010">
    <property type="entry name" value="5'-nuclease"/>
    <property type="match status" value="1"/>
</dbReference>
<keyword evidence="5" id="KW-0378">Hydrolase</keyword>
<comment type="cofactor">
    <cofactor evidence="1">
        <name>Mg(2+)</name>
        <dbReference type="ChEBI" id="CHEBI:18420"/>
    </cofactor>
</comment>
<name>A0ABX7Y7N6_9ACTN</name>
<dbReference type="Pfam" id="PF01850">
    <property type="entry name" value="PIN"/>
    <property type="match status" value="1"/>
</dbReference>
<organism evidence="9 10">
    <name type="scientific">Arachnia rubra</name>
    <dbReference type="NCBI Taxonomy" id="1547448"/>
    <lineage>
        <taxon>Bacteria</taxon>
        <taxon>Bacillati</taxon>
        <taxon>Actinomycetota</taxon>
        <taxon>Actinomycetes</taxon>
        <taxon>Propionibacteriales</taxon>
        <taxon>Propionibacteriaceae</taxon>
        <taxon>Arachnia</taxon>
    </lineage>
</organism>
<sequence>MRSSRPTWTRRSTRPACLVPRQRLAAGLLDTSVVIDLEHIPAELLPEQVAVSVITMAELAAGPAACNDPGERARRQDRLQRAEAVFDPIPFTTEAARAYGRVYSAVLAMGRQPRRRFADLLITSVAIAEKLPLITRNAADFTGLEEMVEIVSIT</sequence>
<dbReference type="Proteomes" id="UP000678513">
    <property type="component" value="Chromosome"/>
</dbReference>
<dbReference type="CDD" id="cd18732">
    <property type="entry name" value="PIN_MtVapC4-C5_like"/>
    <property type="match status" value="1"/>
</dbReference>
<keyword evidence="4" id="KW-0479">Metal-binding</keyword>
<dbReference type="PANTHER" id="PTHR33653">
    <property type="entry name" value="RIBONUCLEASE VAPC2"/>
    <property type="match status" value="1"/>
</dbReference>
<evidence type="ECO:0000256" key="3">
    <source>
        <dbReference type="ARBA" id="ARBA00022722"/>
    </source>
</evidence>
<keyword evidence="6" id="KW-0460">Magnesium</keyword>
<evidence type="ECO:0000259" key="8">
    <source>
        <dbReference type="Pfam" id="PF01850"/>
    </source>
</evidence>
<dbReference type="EMBL" id="CP072384">
    <property type="protein sequence ID" value="QUC08832.1"/>
    <property type="molecule type" value="Genomic_DNA"/>
</dbReference>
<dbReference type="InterPro" id="IPR002716">
    <property type="entry name" value="PIN_dom"/>
</dbReference>
<proteinExistence type="inferred from homology"/>
<dbReference type="InterPro" id="IPR029060">
    <property type="entry name" value="PIN-like_dom_sf"/>
</dbReference>
<evidence type="ECO:0000256" key="5">
    <source>
        <dbReference type="ARBA" id="ARBA00022801"/>
    </source>
</evidence>
<reference evidence="9 10" key="1">
    <citation type="submission" date="2021-03" db="EMBL/GenBank/DDBJ databases">
        <title>Human Oral Microbial Genomes.</title>
        <authorList>
            <person name="Johnston C.D."/>
            <person name="Chen T."/>
            <person name="Dewhirst F.E."/>
        </authorList>
    </citation>
    <scope>NUCLEOTIDE SEQUENCE [LARGE SCALE GENOMIC DNA]</scope>
    <source>
        <strain evidence="9 10">DSMZ 100122</strain>
    </source>
</reference>
<dbReference type="SUPFAM" id="SSF88723">
    <property type="entry name" value="PIN domain-like"/>
    <property type="match status" value="1"/>
</dbReference>
<keyword evidence="3" id="KW-0540">Nuclease</keyword>
<evidence type="ECO:0000256" key="7">
    <source>
        <dbReference type="ARBA" id="ARBA00038093"/>
    </source>
</evidence>
<evidence type="ECO:0000256" key="2">
    <source>
        <dbReference type="ARBA" id="ARBA00022649"/>
    </source>
</evidence>
<evidence type="ECO:0000313" key="9">
    <source>
        <dbReference type="EMBL" id="QUC08832.1"/>
    </source>
</evidence>
<evidence type="ECO:0000256" key="1">
    <source>
        <dbReference type="ARBA" id="ARBA00001946"/>
    </source>
</evidence>
<protein>
    <submittedName>
        <fullName evidence="9">Type II toxin-antitoxin system VapC family toxin</fullName>
    </submittedName>
</protein>
<dbReference type="PANTHER" id="PTHR33653:SF1">
    <property type="entry name" value="RIBONUCLEASE VAPC2"/>
    <property type="match status" value="1"/>
</dbReference>
<evidence type="ECO:0000256" key="4">
    <source>
        <dbReference type="ARBA" id="ARBA00022723"/>
    </source>
</evidence>
<comment type="similarity">
    <text evidence="7">Belongs to the PINc/VapC protein family.</text>
</comment>
<dbReference type="InterPro" id="IPR050556">
    <property type="entry name" value="Type_II_TA_system_RNase"/>
</dbReference>
<feature type="domain" description="PIN" evidence="8">
    <location>
        <begin position="28"/>
        <end position="138"/>
    </location>
</feature>
<keyword evidence="10" id="KW-1185">Reference proteome</keyword>
<gene>
    <name evidence="9" type="ORF">J5A65_03600</name>
</gene>
<evidence type="ECO:0000313" key="10">
    <source>
        <dbReference type="Proteomes" id="UP000678513"/>
    </source>
</evidence>
<evidence type="ECO:0000256" key="6">
    <source>
        <dbReference type="ARBA" id="ARBA00022842"/>
    </source>
</evidence>